<evidence type="ECO:0000256" key="1">
    <source>
        <dbReference type="SAM" id="Phobius"/>
    </source>
</evidence>
<dbReference type="Proteomes" id="UP000256478">
    <property type="component" value="Unassembled WGS sequence"/>
</dbReference>
<feature type="transmembrane region" description="Helical" evidence="1">
    <location>
        <begin position="127"/>
        <end position="147"/>
    </location>
</feature>
<organism evidence="2 3">
    <name type="scientific">Thalassotalea euphylliae</name>
    <dbReference type="NCBI Taxonomy" id="1655234"/>
    <lineage>
        <taxon>Bacteria</taxon>
        <taxon>Pseudomonadati</taxon>
        <taxon>Pseudomonadota</taxon>
        <taxon>Gammaproteobacteria</taxon>
        <taxon>Alteromonadales</taxon>
        <taxon>Colwelliaceae</taxon>
        <taxon>Thalassotalea</taxon>
    </lineage>
</organism>
<accession>A0A3E0TTP1</accession>
<keyword evidence="1" id="KW-1133">Transmembrane helix</keyword>
<keyword evidence="1" id="KW-0472">Membrane</keyword>
<comment type="caution">
    <text evidence="2">The sequence shown here is derived from an EMBL/GenBank/DDBJ whole genome shotgun (WGS) entry which is preliminary data.</text>
</comment>
<keyword evidence="1" id="KW-0812">Transmembrane</keyword>
<dbReference type="RefSeq" id="WP_116008434.1">
    <property type="nucleotide sequence ID" value="NZ_QUOU01000001.1"/>
</dbReference>
<evidence type="ECO:0000313" key="2">
    <source>
        <dbReference type="EMBL" id="REL27352.1"/>
    </source>
</evidence>
<gene>
    <name evidence="2" type="ORF">DXX93_12775</name>
</gene>
<feature type="transmembrane region" description="Helical" evidence="1">
    <location>
        <begin position="153"/>
        <end position="177"/>
    </location>
</feature>
<dbReference type="AlphaFoldDB" id="A0A3E0TTP1"/>
<dbReference type="EMBL" id="QUOU01000001">
    <property type="protein sequence ID" value="REL27352.1"/>
    <property type="molecule type" value="Genomic_DNA"/>
</dbReference>
<protein>
    <submittedName>
        <fullName evidence="2">Uncharacterized protein</fullName>
    </submittedName>
</protein>
<name>A0A3E0TTP1_9GAMM</name>
<evidence type="ECO:0000313" key="3">
    <source>
        <dbReference type="Proteomes" id="UP000256478"/>
    </source>
</evidence>
<reference evidence="2 3" key="1">
    <citation type="submission" date="2018-08" db="EMBL/GenBank/DDBJ databases">
        <title>Thalassotalea euphylliae genome.</title>
        <authorList>
            <person name="Summers S."/>
            <person name="Rice S.A."/>
            <person name="Freckelton M.L."/>
            <person name="Nedved B.T."/>
            <person name="Hadfield M.G."/>
        </authorList>
    </citation>
    <scope>NUCLEOTIDE SEQUENCE [LARGE SCALE GENOMIC DNA]</scope>
    <source>
        <strain evidence="2 3">H1</strain>
    </source>
</reference>
<sequence>MFRVDYFFKVLLKLPILGKYLKVTNAYAFKGDPRYSKQFAPYQLWSKRVFPAWRNSFILSFVILYIVELTNNKNYDPGEYIVGAVPDLLGFAIGVFALIFVLPSGLKDFIKKRGGKKFPIEEIPADVAYPLMGLVLALAGSFFLELVNDENKVALFFETVLVIYSIEMIIEMVMFIYSLNRMSISNVIDSKRLRFYDRNKSRR</sequence>
<dbReference type="OrthoDB" id="7068840at2"/>
<feature type="transmembrane region" description="Helical" evidence="1">
    <location>
        <begin position="88"/>
        <end position="106"/>
    </location>
</feature>
<proteinExistence type="predicted"/>
<feature type="transmembrane region" description="Helical" evidence="1">
    <location>
        <begin position="52"/>
        <end position="68"/>
    </location>
</feature>